<comment type="caution">
    <text evidence="2">The sequence shown here is derived from an EMBL/GenBank/DDBJ whole genome shotgun (WGS) entry which is preliminary data.</text>
</comment>
<dbReference type="EMBL" id="JAMQBK010000096">
    <property type="protein sequence ID" value="MCM2374650.1"/>
    <property type="molecule type" value="Genomic_DNA"/>
</dbReference>
<dbReference type="Proteomes" id="UP001202961">
    <property type="component" value="Unassembled WGS sequence"/>
</dbReference>
<dbReference type="RefSeq" id="WP_250932640.1">
    <property type="nucleotide sequence ID" value="NZ_JAMQBK010000096.1"/>
</dbReference>
<protein>
    <submittedName>
        <fullName evidence="2">Uncharacterized protein</fullName>
    </submittedName>
</protein>
<evidence type="ECO:0000313" key="3">
    <source>
        <dbReference type="Proteomes" id="UP001202961"/>
    </source>
</evidence>
<proteinExistence type="predicted"/>
<gene>
    <name evidence="2" type="ORF">NB063_28850</name>
</gene>
<reference evidence="2 3" key="1">
    <citation type="journal article" date="2022" name="Syst. Appl. Microbiol.">
        <title>Rhodopirellula aestuarii sp. nov., a novel member of the genus Rhodopirellula isolated from brackish sediments collected in the Tagus River estuary, Portugal.</title>
        <authorList>
            <person name="Vitorino I.R."/>
            <person name="Klimek D."/>
            <person name="Calusinska M."/>
            <person name="Lobo-da-Cunha A."/>
            <person name="Vasconcelos V."/>
            <person name="Lage O.M."/>
        </authorList>
    </citation>
    <scope>NUCLEOTIDE SEQUENCE [LARGE SCALE GENOMIC DNA]</scope>
    <source>
        <strain evidence="2 3">ICT_H3.1</strain>
    </source>
</reference>
<evidence type="ECO:0000256" key="1">
    <source>
        <dbReference type="SAM" id="MobiDB-lite"/>
    </source>
</evidence>
<keyword evidence="3" id="KW-1185">Reference proteome</keyword>
<accession>A0ABT0UDV8</accession>
<feature type="region of interest" description="Disordered" evidence="1">
    <location>
        <begin position="1"/>
        <end position="30"/>
    </location>
</feature>
<evidence type="ECO:0000313" key="2">
    <source>
        <dbReference type="EMBL" id="MCM2374650.1"/>
    </source>
</evidence>
<name>A0ABT0UDV8_9BACT</name>
<organism evidence="2 3">
    <name type="scientific">Aporhodopirellula aestuarii</name>
    <dbReference type="NCBI Taxonomy" id="2950107"/>
    <lineage>
        <taxon>Bacteria</taxon>
        <taxon>Pseudomonadati</taxon>
        <taxon>Planctomycetota</taxon>
        <taxon>Planctomycetia</taxon>
        <taxon>Pirellulales</taxon>
        <taxon>Pirellulaceae</taxon>
        <taxon>Aporhodopirellula</taxon>
    </lineage>
</organism>
<sequence>MDLVESGSDIAGHPVFQVGLPHDNSNAPSTEDELEQFQESLKTTAEISQRYLAGTVGEENRLHASGAAYQEPRSEWCTRTWEVPRSNAQNQYGGRGKRIENSFATLVDKLGSKASSLTSMRGEPVKFFYAIPIAWWSLSLEEKPKWQASTSAWEASPGGGLFFGSSRELTSEEARFLASYCADSVGAGYRHVQALEQGERTGAEAAVDVFAHQVRTLAGKVSNGWLVNSEDWNALEKPDGFRGDKVIPLPQLYEAVSSVLTLWSMSIEPDHLFPRQVREQSASNESVCNERLIRFPPENVHDIARYAMFHARQSVLVGRCENLKLSNPESLRAAWRQVNRGTNIAIEFLSDERSCLIDKDHFDDKFRLDKDDPVSIARFSELSGVMRLMTVLFENFLQSTNQEDKIKIHAIADTELGGITLTLSFANPRGRVFERISKASHVGARSRSVIRFIAEKFLNGCEVQIKDNESDSECREFKSIMNIRNISWIEN</sequence>